<protein>
    <submittedName>
        <fullName evidence="1">Uncharacterized protein</fullName>
    </submittedName>
</protein>
<reference evidence="1 2" key="1">
    <citation type="submission" date="2015-07" db="EMBL/GenBank/DDBJ databases">
        <title>Emmonsia species relationships and genome sequence.</title>
        <authorList>
            <person name="Cuomo C.A."/>
            <person name="Schwartz I.S."/>
            <person name="Kenyon C."/>
            <person name="de Hoog G.S."/>
            <person name="Govender N.P."/>
            <person name="Botha A."/>
            <person name="Moreno L."/>
            <person name="de Vries M."/>
            <person name="Munoz J.F."/>
            <person name="Stielow J.B."/>
        </authorList>
    </citation>
    <scope>NUCLEOTIDE SEQUENCE [LARGE SCALE GENOMIC DNA]</scope>
    <source>
        <strain evidence="1 2">CBS 136260</strain>
    </source>
</reference>
<sequence>MSDYKNRLCQLINRLDNSEWNYGHAVDEDCDDDLSSVGENNDPRDSGR</sequence>
<name>A0A1B7NJK4_9EURO</name>
<proteinExistence type="predicted"/>
<evidence type="ECO:0000313" key="2">
    <source>
        <dbReference type="Proteomes" id="UP000091918"/>
    </source>
</evidence>
<dbReference type="EMBL" id="LGUA01004157">
    <property type="protein sequence ID" value="OAX76892.1"/>
    <property type="molecule type" value="Genomic_DNA"/>
</dbReference>
<accession>A0A1B7NJK4</accession>
<keyword evidence="2" id="KW-1185">Reference proteome</keyword>
<dbReference type="Proteomes" id="UP000091918">
    <property type="component" value="Unassembled WGS sequence"/>
</dbReference>
<organism evidence="1 2">
    <name type="scientific">Emergomyces africanus</name>
    <dbReference type="NCBI Taxonomy" id="1955775"/>
    <lineage>
        <taxon>Eukaryota</taxon>
        <taxon>Fungi</taxon>
        <taxon>Dikarya</taxon>
        <taxon>Ascomycota</taxon>
        <taxon>Pezizomycotina</taxon>
        <taxon>Eurotiomycetes</taxon>
        <taxon>Eurotiomycetidae</taxon>
        <taxon>Onygenales</taxon>
        <taxon>Ajellomycetaceae</taxon>
        <taxon>Emergomyces</taxon>
    </lineage>
</organism>
<gene>
    <name evidence="1" type="ORF">ACJ72_08815</name>
</gene>
<dbReference type="AlphaFoldDB" id="A0A1B7NJK4"/>
<comment type="caution">
    <text evidence="1">The sequence shown here is derived from an EMBL/GenBank/DDBJ whole genome shotgun (WGS) entry which is preliminary data.</text>
</comment>
<evidence type="ECO:0000313" key="1">
    <source>
        <dbReference type="EMBL" id="OAX76892.1"/>
    </source>
</evidence>